<dbReference type="SMART" id="SM00758">
    <property type="entry name" value="PA14"/>
    <property type="match status" value="1"/>
</dbReference>
<dbReference type="SMART" id="SM00247">
    <property type="entry name" value="XTALbg"/>
    <property type="match status" value="2"/>
</dbReference>
<evidence type="ECO:0000259" key="4">
    <source>
        <dbReference type="PROSITE" id="PS51820"/>
    </source>
</evidence>
<dbReference type="PANTHER" id="PTHR47791:SF3">
    <property type="entry name" value="MEIOTICALLY UP-REGULATED GENE 191 PROTEIN"/>
    <property type="match status" value="1"/>
</dbReference>
<dbReference type="Pfam" id="PF18962">
    <property type="entry name" value="Por_Secre_tail"/>
    <property type="match status" value="1"/>
</dbReference>
<dbReference type="InterPro" id="IPR008928">
    <property type="entry name" value="6-hairpin_glycosidase_sf"/>
</dbReference>
<gene>
    <name evidence="5" type="ORF">DQQ10_25045</name>
</gene>
<dbReference type="InterPro" id="IPR037524">
    <property type="entry name" value="PA14/GLEYA"/>
</dbReference>
<dbReference type="SUPFAM" id="SSF50370">
    <property type="entry name" value="Ricin B-like lectins"/>
    <property type="match status" value="1"/>
</dbReference>
<proteinExistence type="inferred from homology"/>
<protein>
    <recommendedName>
        <fullName evidence="7">PA14 domain-containing protein</fullName>
    </recommendedName>
</protein>
<dbReference type="SUPFAM" id="SSF56988">
    <property type="entry name" value="Anthrax protective antigen"/>
    <property type="match status" value="1"/>
</dbReference>
<evidence type="ECO:0000259" key="3">
    <source>
        <dbReference type="PROSITE" id="PS50915"/>
    </source>
</evidence>
<accession>A0A364XWM5</accession>
<dbReference type="InterPro" id="IPR053169">
    <property type="entry name" value="MUG_Protein"/>
</dbReference>
<dbReference type="PROSITE" id="PS51820">
    <property type="entry name" value="PA14"/>
    <property type="match status" value="1"/>
</dbReference>
<evidence type="ECO:0000313" key="5">
    <source>
        <dbReference type="EMBL" id="RAV98137.1"/>
    </source>
</evidence>
<dbReference type="InterPro" id="IPR011024">
    <property type="entry name" value="G_crystallin-like"/>
</dbReference>
<keyword evidence="6" id="KW-1185">Reference proteome</keyword>
<dbReference type="InterPro" id="IPR035992">
    <property type="entry name" value="Ricin_B-like_lectins"/>
</dbReference>
<dbReference type="PANTHER" id="PTHR47791">
    <property type="entry name" value="MEIOTICALLY UP-REGULATED GENE 191 PROTEIN"/>
    <property type="match status" value="1"/>
</dbReference>
<dbReference type="AlphaFoldDB" id="A0A364XWM5"/>
<organism evidence="5 6">
    <name type="scientific">Pseudochryseolinea flava</name>
    <dbReference type="NCBI Taxonomy" id="2059302"/>
    <lineage>
        <taxon>Bacteria</taxon>
        <taxon>Pseudomonadati</taxon>
        <taxon>Bacteroidota</taxon>
        <taxon>Cytophagia</taxon>
        <taxon>Cytophagales</taxon>
        <taxon>Fulvivirgaceae</taxon>
        <taxon>Pseudochryseolinea</taxon>
    </lineage>
</organism>
<sequence length="947" mass="104809">MKNVHMRAVSMQRETDVLVGGVREFRSSILLLILCLVFLQPAKAQVTDERAENMQIALQNIFMSADQSYYKFNSASDNDPYVYGYWVTAHALEGLADAYQRTRNVVYYNRMKSIIAGIRKYNRYGAGTYRNDYYDDLEWLGLAALNCYYATKDNEFLDAAHQIWTEIKTGYSGGKMSWKKGCTTPCNNSIGNSPAIVMAARLYKLEGDNANLQMAKDIHAWMKANVFNANGGIWDAPGNFDEGWQFSYNSGMFITASLELNIITGTQSYLDDAIKACEFVMNFRNYNGGVFFLNETGQGDGGLFKGIFAKAFADFVRLGNLTPAQRDRYMQMIQFTGNYAWNKAVNKSNFLISPDWSVLPSGTIDLSTQASGIHLFEAIASLKKVHVYQDLNYSGFYGQLAVGSYTLAQLQGKGIADNGITSMTVPAGYAVTVYENDNFTGAFKTFTANSGWLADWNDRITSIKVAEVGGPVSVYQDINYGGYAAGLDVGTYTLAQLQAKGILNNDVTSLKIAQGFKVTAYDSDNLTGTSAVYTTDTGWLADWNDRIGSIRVSANGDPSLSGIYEIQNRNSNLYVDVSGGPGSTADGIIIHQWSLTQNTNQQFILEHVGDGAYRITPVNSGKALDVNSSGKENGINVQQWSYFGFNNQQFVAVSTGDGFYKLIAKHSGKVLEVAGFSTANGGVVQQWDNLNQTSAMWRLVRPTAINGTGNGLTANYFNGRNFETLRLTRTDANVNFDWGTGSPNTLVNVDQFSTRWSGQIQPRYFGNYTFYLTADDGCRLWINNQLVVDKWRDDGGTEVSGVIALNGGQRYNLRLEFYENGGGAKTKLEWSSPLQTREVVPTSQLYTSTSVRTRTFETISVDEDDGLQIYPNPGRSETVHQLTLAFHRSSGNISLSMINDKGQSIMSGKFDVIDSKVAVPISSMTAGLYLIRIRHEGKTWVKKYLLE</sequence>
<name>A0A364XWM5_9BACT</name>
<dbReference type="InterPro" id="IPR000772">
    <property type="entry name" value="Ricin_B_lectin"/>
</dbReference>
<dbReference type="Gene3D" id="1.50.10.20">
    <property type="match status" value="1"/>
</dbReference>
<dbReference type="Gene3D" id="3.90.182.10">
    <property type="entry name" value="Toxin - Anthrax Protective Antigen,domain 1"/>
    <property type="match status" value="1"/>
</dbReference>
<dbReference type="CDD" id="cd00161">
    <property type="entry name" value="beta-trefoil_Ricin-like"/>
    <property type="match status" value="1"/>
</dbReference>
<dbReference type="PROSITE" id="PS50231">
    <property type="entry name" value="RICIN_B_LECTIN"/>
    <property type="match status" value="1"/>
</dbReference>
<dbReference type="Pfam" id="PF03663">
    <property type="entry name" value="Glyco_hydro_76"/>
    <property type="match status" value="1"/>
</dbReference>
<dbReference type="InterPro" id="IPR005198">
    <property type="entry name" value="Glyco_hydro_76"/>
</dbReference>
<dbReference type="PROSITE" id="PS50915">
    <property type="entry name" value="CRYSTALLIN_BETA_GAMMA"/>
    <property type="match status" value="1"/>
</dbReference>
<dbReference type="InterPro" id="IPR026444">
    <property type="entry name" value="Secre_tail"/>
</dbReference>
<dbReference type="Pfam" id="PF07691">
    <property type="entry name" value="PA14"/>
    <property type="match status" value="1"/>
</dbReference>
<dbReference type="InterPro" id="IPR001064">
    <property type="entry name" value="Beta/gamma_crystallin"/>
</dbReference>
<dbReference type="Gene3D" id="2.60.20.10">
    <property type="entry name" value="Crystallins"/>
    <property type="match status" value="2"/>
</dbReference>
<dbReference type="Gene3D" id="2.80.10.50">
    <property type="match status" value="1"/>
</dbReference>
<evidence type="ECO:0000256" key="1">
    <source>
        <dbReference type="ARBA" id="ARBA00009646"/>
    </source>
</evidence>
<dbReference type="InterPro" id="IPR011658">
    <property type="entry name" value="PA14_dom"/>
</dbReference>
<dbReference type="RefSeq" id="WP_112749683.1">
    <property type="nucleotide sequence ID" value="NZ_QMFY01000021.1"/>
</dbReference>
<dbReference type="Proteomes" id="UP000251889">
    <property type="component" value="Unassembled WGS sequence"/>
</dbReference>
<feature type="domain" description="PA14" evidence="4">
    <location>
        <begin position="707"/>
        <end position="844"/>
    </location>
</feature>
<dbReference type="Pfam" id="PF14200">
    <property type="entry name" value="RicinB_lectin_2"/>
    <property type="match status" value="2"/>
</dbReference>
<comment type="caution">
    <text evidence="5">The sequence shown here is derived from an EMBL/GenBank/DDBJ whole genome shotgun (WGS) entry which is preliminary data.</text>
</comment>
<evidence type="ECO:0000256" key="2">
    <source>
        <dbReference type="ARBA" id="ARBA00022737"/>
    </source>
</evidence>
<comment type="similarity">
    <text evidence="1">Belongs to the beta/gamma-crystallin family.</text>
</comment>
<evidence type="ECO:0000313" key="6">
    <source>
        <dbReference type="Proteomes" id="UP000251889"/>
    </source>
</evidence>
<dbReference type="OrthoDB" id="2505409at2"/>
<feature type="domain" description="Beta/gamma crystallin 'Greek key'" evidence="3">
    <location>
        <begin position="470"/>
        <end position="514"/>
    </location>
</feature>
<dbReference type="EMBL" id="QMFY01000021">
    <property type="protein sequence ID" value="RAV98137.1"/>
    <property type="molecule type" value="Genomic_DNA"/>
</dbReference>
<evidence type="ECO:0008006" key="7">
    <source>
        <dbReference type="Google" id="ProtNLM"/>
    </source>
</evidence>
<dbReference type="Pfam" id="PF00030">
    <property type="entry name" value="Crystall"/>
    <property type="match status" value="1"/>
</dbReference>
<reference evidence="5 6" key="1">
    <citation type="submission" date="2018-06" db="EMBL/GenBank/DDBJ databases">
        <title>Chryseolinea flavus sp. nov., a member of the phylum Bacteroidetes isolated from soil.</title>
        <authorList>
            <person name="Li Y."/>
            <person name="Wang J."/>
        </authorList>
    </citation>
    <scope>NUCLEOTIDE SEQUENCE [LARGE SCALE GENOMIC DNA]</scope>
    <source>
        <strain evidence="5 6">SDU1-6</strain>
    </source>
</reference>
<dbReference type="SMART" id="SM00458">
    <property type="entry name" value="RICIN"/>
    <property type="match status" value="1"/>
</dbReference>
<dbReference type="NCBIfam" id="TIGR04183">
    <property type="entry name" value="Por_Secre_tail"/>
    <property type="match status" value="1"/>
</dbReference>
<dbReference type="SUPFAM" id="SSF49695">
    <property type="entry name" value="gamma-Crystallin-like"/>
    <property type="match status" value="2"/>
</dbReference>
<dbReference type="GO" id="GO:0005975">
    <property type="term" value="P:carbohydrate metabolic process"/>
    <property type="evidence" value="ECO:0007669"/>
    <property type="project" value="InterPro"/>
</dbReference>
<keyword evidence="2" id="KW-0677">Repeat</keyword>
<dbReference type="SUPFAM" id="SSF48208">
    <property type="entry name" value="Six-hairpin glycosidases"/>
    <property type="match status" value="1"/>
</dbReference>